<sequence>MNASTSKTYMSYMTAAPTITLAFPRDADPIPVLTLLKMDLRSYLQRSSSSYSQQHMDPSSHDANADRRMIGRWVYTVFYSQPCTSQFKFEPILRIA</sequence>
<keyword evidence="2" id="KW-1185">Reference proteome</keyword>
<reference evidence="1 2" key="1">
    <citation type="submission" date="2022-09" db="EMBL/GenBank/DDBJ databases">
        <authorList>
            <person name="Palmer J.M."/>
        </authorList>
    </citation>
    <scope>NUCLEOTIDE SEQUENCE [LARGE SCALE GENOMIC DNA]</scope>
    <source>
        <strain evidence="1 2">DSM 7382</strain>
    </source>
</reference>
<gene>
    <name evidence="1" type="ORF">QCA50_009135</name>
</gene>
<dbReference type="EMBL" id="JASBNA010000012">
    <property type="protein sequence ID" value="KAK7687916.1"/>
    <property type="molecule type" value="Genomic_DNA"/>
</dbReference>
<evidence type="ECO:0000313" key="1">
    <source>
        <dbReference type="EMBL" id="KAK7687916.1"/>
    </source>
</evidence>
<protein>
    <submittedName>
        <fullName evidence="1">Uncharacterized protein</fullName>
    </submittedName>
</protein>
<comment type="caution">
    <text evidence="1">The sequence shown here is derived from an EMBL/GenBank/DDBJ whole genome shotgun (WGS) entry which is preliminary data.</text>
</comment>
<accession>A0AAW0GEA9</accession>
<evidence type="ECO:0000313" key="2">
    <source>
        <dbReference type="Proteomes" id="UP001385951"/>
    </source>
</evidence>
<dbReference type="Proteomes" id="UP001385951">
    <property type="component" value="Unassembled WGS sequence"/>
</dbReference>
<dbReference type="AlphaFoldDB" id="A0AAW0GEA9"/>
<name>A0AAW0GEA9_9APHY</name>
<proteinExistence type="predicted"/>
<organism evidence="1 2">
    <name type="scientific">Cerrena zonata</name>
    <dbReference type="NCBI Taxonomy" id="2478898"/>
    <lineage>
        <taxon>Eukaryota</taxon>
        <taxon>Fungi</taxon>
        <taxon>Dikarya</taxon>
        <taxon>Basidiomycota</taxon>
        <taxon>Agaricomycotina</taxon>
        <taxon>Agaricomycetes</taxon>
        <taxon>Polyporales</taxon>
        <taxon>Cerrenaceae</taxon>
        <taxon>Cerrena</taxon>
    </lineage>
</organism>